<dbReference type="Pfam" id="PF03184">
    <property type="entry name" value="DDE_1"/>
    <property type="match status" value="1"/>
</dbReference>
<dbReference type="AlphaFoldDB" id="A0A085MHT5"/>
<dbReference type="SUPFAM" id="SSF46689">
    <property type="entry name" value="Homeodomain-like"/>
    <property type="match status" value="1"/>
</dbReference>
<dbReference type="EMBL" id="KL363192">
    <property type="protein sequence ID" value="KFD56781.1"/>
    <property type="molecule type" value="Genomic_DNA"/>
</dbReference>
<dbReference type="PANTHER" id="PTHR19303:SF26">
    <property type="entry name" value="TIGGER TRANSPOSABLE ELEMENT-DERIVED PROTEIN 1"/>
    <property type="match status" value="1"/>
</dbReference>
<evidence type="ECO:0000256" key="1">
    <source>
        <dbReference type="ARBA" id="ARBA00004123"/>
    </source>
</evidence>
<proteinExistence type="predicted"/>
<name>A0A085MHT5_9BILA</name>
<accession>A0A085MHT5</accession>
<protein>
    <recommendedName>
        <fullName evidence="3">HTH CENPB-type domain-containing protein</fullName>
    </recommendedName>
</protein>
<dbReference type="Pfam" id="PF03221">
    <property type="entry name" value="HTH_Tnp_Tc5"/>
    <property type="match status" value="1"/>
</dbReference>
<comment type="subcellular location">
    <subcellularLocation>
        <location evidence="1">Nucleus</location>
    </subcellularLocation>
</comment>
<gene>
    <name evidence="4" type="ORF">M513_02458</name>
</gene>
<keyword evidence="2" id="KW-0238">DNA-binding</keyword>
<dbReference type="PANTHER" id="PTHR19303">
    <property type="entry name" value="TRANSPOSON"/>
    <property type="match status" value="1"/>
</dbReference>
<dbReference type="InterPro" id="IPR006600">
    <property type="entry name" value="HTH_CenpB_DNA-bd_dom"/>
</dbReference>
<dbReference type="Gene3D" id="1.10.10.60">
    <property type="entry name" value="Homeodomain-like"/>
    <property type="match status" value="1"/>
</dbReference>
<dbReference type="Proteomes" id="UP000030764">
    <property type="component" value="Unassembled WGS sequence"/>
</dbReference>
<evidence type="ECO:0000313" key="4">
    <source>
        <dbReference type="EMBL" id="KFD56781.1"/>
    </source>
</evidence>
<dbReference type="InterPro" id="IPR009057">
    <property type="entry name" value="Homeodomain-like_sf"/>
</dbReference>
<dbReference type="PROSITE" id="PS51253">
    <property type="entry name" value="HTH_CENPB"/>
    <property type="match status" value="1"/>
</dbReference>
<dbReference type="InterPro" id="IPR004875">
    <property type="entry name" value="DDE_SF_endonuclease_dom"/>
</dbReference>
<reference evidence="4 5" key="1">
    <citation type="journal article" date="2014" name="Nat. Genet.">
        <title>Genome and transcriptome of the porcine whipworm Trichuris suis.</title>
        <authorList>
            <person name="Jex A.R."/>
            <person name="Nejsum P."/>
            <person name="Schwarz E.M."/>
            <person name="Hu L."/>
            <person name="Young N.D."/>
            <person name="Hall R.S."/>
            <person name="Korhonen P.K."/>
            <person name="Liao S."/>
            <person name="Thamsborg S."/>
            <person name="Xia J."/>
            <person name="Xu P."/>
            <person name="Wang S."/>
            <person name="Scheerlinck J.P."/>
            <person name="Hofmann A."/>
            <person name="Sternberg P.W."/>
            <person name="Wang J."/>
            <person name="Gasser R.B."/>
        </authorList>
    </citation>
    <scope>NUCLEOTIDE SEQUENCE [LARGE SCALE GENOMIC DNA]</scope>
    <source>
        <strain evidence="4">DCEP-RM93M</strain>
    </source>
</reference>
<evidence type="ECO:0000259" key="3">
    <source>
        <dbReference type="PROSITE" id="PS51253"/>
    </source>
</evidence>
<evidence type="ECO:0000313" key="5">
    <source>
        <dbReference type="Proteomes" id="UP000030764"/>
    </source>
</evidence>
<dbReference type="InterPro" id="IPR050863">
    <property type="entry name" value="CenT-Element_Derived"/>
</dbReference>
<keyword evidence="5" id="KW-1185">Reference proteome</keyword>
<dbReference type="GO" id="GO:0005634">
    <property type="term" value="C:nucleus"/>
    <property type="evidence" value="ECO:0007669"/>
    <property type="project" value="UniProtKB-SubCell"/>
</dbReference>
<organism evidence="4 5">
    <name type="scientific">Trichuris suis</name>
    <name type="common">pig whipworm</name>
    <dbReference type="NCBI Taxonomy" id="68888"/>
    <lineage>
        <taxon>Eukaryota</taxon>
        <taxon>Metazoa</taxon>
        <taxon>Ecdysozoa</taxon>
        <taxon>Nematoda</taxon>
        <taxon>Enoplea</taxon>
        <taxon>Dorylaimia</taxon>
        <taxon>Trichinellida</taxon>
        <taxon>Trichuridae</taxon>
        <taxon>Trichuris</taxon>
    </lineage>
</organism>
<sequence length="256" mass="29443">MEKLLVVWMACQIQRNIPLSLVAIQAKARTLFNTLAEHTADPAQRQIFAASRGWFQRFRKRRKFHSVKISGEGASADAETAAAFKEELDDIITKEGYLVEPAFNVHETSLFWKRMPRHTYIQDSAPAMPGHKANKDRVTLLLSGNAAGFELKPPLIYHSQNPRSMKHVRKSALPVYYRHNRKAWMTLSLFDDWFQNCFVPETKEYCRRKGIQFNILLLLDSAPAHPRYISDVHPDVKVIYLPPSRTGLSSQWVRAP</sequence>
<dbReference type="GO" id="GO:0003677">
    <property type="term" value="F:DNA binding"/>
    <property type="evidence" value="ECO:0007669"/>
    <property type="project" value="UniProtKB-KW"/>
</dbReference>
<feature type="domain" description="HTH CENPB-type" evidence="3">
    <location>
        <begin position="1"/>
        <end position="68"/>
    </location>
</feature>
<evidence type="ECO:0000256" key="2">
    <source>
        <dbReference type="ARBA" id="ARBA00023125"/>
    </source>
</evidence>